<accession>A0AAV0TS95</accession>
<dbReference type="AlphaFoldDB" id="A0AAV0TS95"/>
<proteinExistence type="predicted"/>
<organism evidence="2 3">
    <name type="scientific">Hyaloperonospora brassicae</name>
    <name type="common">Brassica downy mildew</name>
    <name type="synonym">Peronospora brassicae</name>
    <dbReference type="NCBI Taxonomy" id="162125"/>
    <lineage>
        <taxon>Eukaryota</taxon>
        <taxon>Sar</taxon>
        <taxon>Stramenopiles</taxon>
        <taxon>Oomycota</taxon>
        <taxon>Peronosporomycetes</taxon>
        <taxon>Peronosporales</taxon>
        <taxon>Peronosporaceae</taxon>
        <taxon>Hyaloperonospora</taxon>
    </lineage>
</organism>
<sequence>MQDATPAARLFLLSPMDAAGEERLRQVRAHIRCAFGPAGRGRRTKRALELSSAAPPPAKTPRTKLRQRIHQASQLSADQIFSQHFGRRDAIRLDSSDVALLRPAGRRAGAAEAVAAAAAATSAEVVAAATAAAGRPWARPSGIRSPRKALVKRGRSGESSDEQARVLRKLRLGGDAVAQPRGEPRRALATAVAPVQAAAYVPFALKSPSKFQFSSSATRLFTQRQAPLR</sequence>
<keyword evidence="3" id="KW-1185">Reference proteome</keyword>
<feature type="region of interest" description="Disordered" evidence="1">
    <location>
        <begin position="137"/>
        <end position="163"/>
    </location>
</feature>
<gene>
    <name evidence="2" type="ORF">HBR001_LOCUS3882</name>
</gene>
<feature type="region of interest" description="Disordered" evidence="1">
    <location>
        <begin position="44"/>
        <end position="64"/>
    </location>
</feature>
<evidence type="ECO:0000313" key="3">
    <source>
        <dbReference type="Proteomes" id="UP001162031"/>
    </source>
</evidence>
<protein>
    <submittedName>
        <fullName evidence="2">Uncharacterized protein</fullName>
    </submittedName>
</protein>
<dbReference type="EMBL" id="CANTFL010000665">
    <property type="protein sequence ID" value="CAI5726595.1"/>
    <property type="molecule type" value="Genomic_DNA"/>
</dbReference>
<evidence type="ECO:0000256" key="1">
    <source>
        <dbReference type="SAM" id="MobiDB-lite"/>
    </source>
</evidence>
<evidence type="ECO:0000313" key="2">
    <source>
        <dbReference type="EMBL" id="CAI5726595.1"/>
    </source>
</evidence>
<comment type="caution">
    <text evidence="2">The sequence shown here is derived from an EMBL/GenBank/DDBJ whole genome shotgun (WGS) entry which is preliminary data.</text>
</comment>
<feature type="compositionally biased region" description="Basic residues" evidence="1">
    <location>
        <begin position="145"/>
        <end position="154"/>
    </location>
</feature>
<reference evidence="2" key="1">
    <citation type="submission" date="2022-12" db="EMBL/GenBank/DDBJ databases">
        <authorList>
            <person name="Webb A."/>
        </authorList>
    </citation>
    <scope>NUCLEOTIDE SEQUENCE</scope>
    <source>
        <strain evidence="2">Hp1</strain>
    </source>
</reference>
<name>A0AAV0TS95_HYABA</name>
<dbReference type="Proteomes" id="UP001162031">
    <property type="component" value="Unassembled WGS sequence"/>
</dbReference>